<name>U9SVF8_RHIID</name>
<gene>
    <name evidence="1" type="ORF">GLOINDRAFT_88152</name>
</gene>
<proteinExistence type="predicted"/>
<dbReference type="EMBL" id="KI298267">
    <property type="protein sequence ID" value="ERZ99081.1"/>
    <property type="molecule type" value="Genomic_DNA"/>
</dbReference>
<dbReference type="VEuPathDB" id="FungiDB:RhiirFUN_007488"/>
<dbReference type="AlphaFoldDB" id="U9SVF8"/>
<reference evidence="1" key="1">
    <citation type="submission" date="2013-07" db="EMBL/GenBank/DDBJ databases">
        <title>The genome of an arbuscular mycorrhizal fungus provides insights into the evolution of the oldest plant symbiosis.</title>
        <authorList>
            <consortium name="DOE Joint Genome Institute"/>
            <person name="Tisserant E."/>
            <person name="Malbreil M."/>
            <person name="Kuo A."/>
            <person name="Kohler A."/>
            <person name="Symeonidi A."/>
            <person name="Balestrini R."/>
            <person name="Charron P."/>
            <person name="Duensing N."/>
            <person name="Frei-dit-Frey N."/>
            <person name="Gianinazzi-Pearson V."/>
            <person name="Gilbert B."/>
            <person name="Handa Y."/>
            <person name="Hijri M."/>
            <person name="Kaul R."/>
            <person name="Kawaguchi M."/>
            <person name="Krajinski F."/>
            <person name="Lammers P."/>
            <person name="Lapierre D."/>
            <person name="Masclaux F.G."/>
            <person name="Murat C."/>
            <person name="Morin E."/>
            <person name="Ndikumana S."/>
            <person name="Pagni M."/>
            <person name="Petitpierre D."/>
            <person name="Requena N."/>
            <person name="Rosikiewicz P."/>
            <person name="Riley R."/>
            <person name="Saito K."/>
            <person name="San Clemente H."/>
            <person name="Shapiro H."/>
            <person name="van Tuinen D."/>
            <person name="Becard G."/>
            <person name="Bonfante P."/>
            <person name="Paszkowski U."/>
            <person name="Shachar-Hill Y."/>
            <person name="Young J.P."/>
            <person name="Sanders I.R."/>
            <person name="Henrissat B."/>
            <person name="Rensing S.A."/>
            <person name="Grigoriev I.V."/>
            <person name="Corradi N."/>
            <person name="Roux C."/>
            <person name="Martin F."/>
        </authorList>
    </citation>
    <scope>NUCLEOTIDE SEQUENCE</scope>
    <source>
        <strain evidence="1">DAOM 197198</strain>
    </source>
</reference>
<organism evidence="1">
    <name type="scientific">Rhizophagus irregularis (strain DAOM 181602 / DAOM 197198 / MUCL 43194)</name>
    <name type="common">Arbuscular mycorrhizal fungus</name>
    <name type="synonym">Glomus intraradices</name>
    <dbReference type="NCBI Taxonomy" id="747089"/>
    <lineage>
        <taxon>Eukaryota</taxon>
        <taxon>Fungi</taxon>
        <taxon>Fungi incertae sedis</taxon>
        <taxon>Mucoromycota</taxon>
        <taxon>Glomeromycotina</taxon>
        <taxon>Glomeromycetes</taxon>
        <taxon>Glomerales</taxon>
        <taxon>Glomeraceae</taxon>
        <taxon>Rhizophagus</taxon>
    </lineage>
</organism>
<accession>U9SVF8</accession>
<sequence length="199" mass="23440">MRLLEAKQFQNCKFLQLRGTCNSEGNKKHNRCSEFWDEYRKSSKINIKKPYWRGGAIYYLRYISAMEYYRSNKQAEESKARKQAKQPDAIINEIDQLTDSEANCPECKNATHASEYMEELKIFCVPEILKSRIVAGEDQLYYFDFGEALTKIVKSFNPFYHNLPIFAFTLMLLKRHKPFELSQFFFGELLLFTSSASRV</sequence>
<evidence type="ECO:0000313" key="1">
    <source>
        <dbReference type="EMBL" id="ERZ99081.1"/>
    </source>
</evidence>
<protein>
    <submittedName>
        <fullName evidence="1">Uncharacterized protein</fullName>
    </submittedName>
</protein>
<dbReference type="HOGENOM" id="CLU_1372861_0_0_1"/>